<reference evidence="1" key="1">
    <citation type="journal article" date="2015" name="Nature">
        <title>Complex archaea that bridge the gap between prokaryotes and eukaryotes.</title>
        <authorList>
            <person name="Spang A."/>
            <person name="Saw J.H."/>
            <person name="Jorgensen S.L."/>
            <person name="Zaremba-Niedzwiedzka K."/>
            <person name="Martijn J."/>
            <person name="Lind A.E."/>
            <person name="van Eijk R."/>
            <person name="Schleper C."/>
            <person name="Guy L."/>
            <person name="Ettema T.J."/>
        </authorList>
    </citation>
    <scope>NUCLEOTIDE SEQUENCE</scope>
</reference>
<sequence>MRSDTWTPDNTTGQEIIDQYTQGKSARQLGFDYSVADVTISAFLERSNIRIRNRSEQRRKWTLNEKAFDKLSPEAFYWIGFLLADGNVHRARGKSWQLCIGLAAKDSDHIEKFKKFIGCNKPLYFNEKNGGAYLIVYSNYLCERLAQFGMVPNKSKIVKIPEVCKNNKDFWRGMVDGDGWVSVTNNYNIGLCGTHDAVKHFMGFIGQQVKIRQVVGCFEIRYSCNSAKSVARILYQDAAIFLDRKYQNALEVLRINYRSKINLAGV</sequence>
<organism evidence="1">
    <name type="scientific">marine sediment metagenome</name>
    <dbReference type="NCBI Taxonomy" id="412755"/>
    <lineage>
        <taxon>unclassified sequences</taxon>
        <taxon>metagenomes</taxon>
        <taxon>ecological metagenomes</taxon>
    </lineage>
</organism>
<gene>
    <name evidence="1" type="ORF">LCGC14_2006810</name>
</gene>
<dbReference type="InterPro" id="IPR027434">
    <property type="entry name" value="Homing_endonucl"/>
</dbReference>
<dbReference type="SUPFAM" id="SSF55608">
    <property type="entry name" value="Homing endonucleases"/>
    <property type="match status" value="1"/>
</dbReference>
<dbReference type="Gene3D" id="3.10.28.10">
    <property type="entry name" value="Homing endonucleases"/>
    <property type="match status" value="1"/>
</dbReference>
<proteinExistence type="predicted"/>
<dbReference type="AlphaFoldDB" id="A0A0F9F1F5"/>
<evidence type="ECO:0000313" key="1">
    <source>
        <dbReference type="EMBL" id="KKL80233.1"/>
    </source>
</evidence>
<protein>
    <recommendedName>
        <fullName evidence="2">DOD-type homing endonuclease domain-containing protein</fullName>
    </recommendedName>
</protein>
<comment type="caution">
    <text evidence="1">The sequence shown here is derived from an EMBL/GenBank/DDBJ whole genome shotgun (WGS) entry which is preliminary data.</text>
</comment>
<name>A0A0F9F1F5_9ZZZZ</name>
<dbReference type="EMBL" id="LAZR01022917">
    <property type="protein sequence ID" value="KKL80233.1"/>
    <property type="molecule type" value="Genomic_DNA"/>
</dbReference>
<accession>A0A0F9F1F5</accession>
<evidence type="ECO:0008006" key="2">
    <source>
        <dbReference type="Google" id="ProtNLM"/>
    </source>
</evidence>